<dbReference type="InterPro" id="IPR000157">
    <property type="entry name" value="TIR_dom"/>
</dbReference>
<keyword evidence="5" id="KW-0611">Plant defense</keyword>
<dbReference type="Gene3D" id="3.80.10.10">
    <property type="entry name" value="Ribonuclease Inhibitor"/>
    <property type="match status" value="3"/>
</dbReference>
<evidence type="ECO:0000256" key="6">
    <source>
        <dbReference type="ARBA" id="ARBA00023027"/>
    </source>
</evidence>
<sequence>MASMSTQKVCTSSSSSSSTALWKYDVFLSFYGEDTRKNFTDHLYATLKQKGINVYRDNENLEGGKLIASGLMKAIEESQYAIIILSKNYAFSKWCLNELVKILECMKEKGQKVRPVFYHVNPSDVGNQRETFEKAFLKYEEDRKVSIEQMQEWRTALKEVSKIRGRHILDSHESEDIQEITKSIFDELNCELSDDFEHLVGINSRVKEIMNLFSTMSDDVHFIGIWGMPGIGKTTLAHVIYNRICHLFEASSFICDIRETVEKDGLVHLQKQLLSETLMVKEVDIWDHLKGIKVIKKRLNKKVLIVLDDVDKDEQLKALAGSPDWFGLGSRIIITSKDKHLLKRHHLGTTIHRVNGLDNDEALELFSWTVFNQPYPKKEFEDLSNGFVKYAKGLPIALKVLSSSLIDRPRKVWEDYLHQLEEIPEGEILDKLEISYRGLNEIEQNLFLDIACFFKGEDENRVAHIEGFGSYKNMETLKDKSLITILGRKLRMHDLIQEMAWRVVHRESPQEPGRRSRLWLCKDVFHVLKENTGTEFVEGMVLNSPPHNENLNDKAFSNMISLRLLKISNVHLPKGLNFLSNKLRMMEWHDYPLKFMPISFQPDNLVELIMPRSHIKQLPEGFGNLAKLRLLDLSDSKYFVKTPNFNGLPILERLILQGCSSLYELHLSVGALNRLTLLNLKACKNLKTLPCKINLESLEIFILSGCSSLKEFSEVGTNMTRLSELYLDGTGVKELTLSIENLTGLSLLSLQDCKNFSSFPSVNLPSLKTLILSGCDFQPPESWLSRRLSLIGAPLVFWTNYFFPIREAINMLLPRLRFIASLNLNDRNLWDGALPHDLSGLSSLQDLDLSRNNFTRLPDSISKLSKLKHLWLSDCSRLQSLPNLSLSVGYVTARRCTSLENYSNQNFVLTSGETGFTIVICDSKDDSKMAFIPIPNVPFDDTDPFWERFIEDINHKNLKFCEFASSTKISEWFSHQSPDSSVTIPLPSDLRDNSSWTGIALFTVVLIHENFNKVSSAQDYKVIVDFIYRSKMVDGLVDQTQLKVFDVSEVPEPFLFGASSFGFKVLIPAGTLRDHLEECSCITASIGSDCPYIKIKNCGARVVFKQDLIKFPQATINNPRGLLKQDLEKSLQAMGEIYQRFKCEVEKVESSKSDGQNDSNFGLKGKLKSMLLRLYQGDLARSHKYDYVFPHITVPNWFSNRSICSDIRIKLPRNLHGDGRWMGIAVCAYYTVKQPAMYGDNQDLTSFLNFYTPLASHRVHLTRHRVFQDSKDIFVESSHRILVFYIPHLFLWLEESRHIGASFEHNNSSVKVRECGIRLVYEQDVEEFMETLVQCMLGSPEAYHDCFYQNLSHQVDNRKDFGCSASLQRMPQPTPKLLPSIETIAEGCTSSETSPSFTGFLLLPKKGQHASIMSTESLKTCLQKNFDEGEIFNCCFAEREIPRWFCYRSMQSVKLQLCQHICNNPDWMGFALCGLFFFNLHPTVVRTNLDFKRSEVSQFRCKMSTDSCPQRLVCYGLLSTGNELVSLNQRAFIWIMFIPRTTHAYLWSQSTRVQFWLESSIPDLSIQNFGINLVYQENVDELTRIMVQCSAPFDSFLDSCSPQCFYDIWDSHPEVFVGTKSTFENLHPQRLFISQEENSGTAKYSYDEDPYPHNHFRYFHPSTAYNSCFPTRQIPKWFNHQSRGQLVTIDIPPNLYNDCNWLGLTLCASFLIRRDQSVVLVNSSHFLYCRFQMSKAGLGDQILVCRTTDEENQWLIRRLKGHIWMSYIPGEAFKHMLHQGNHIEASFVCNWPGVTVQKCGFRLLYKHDRLQFEQELKHCNTFISAHRDFTCQVKMRATELERYEEFVQVEKKVKNLLNKNDLLGFDGRSKYSHCFPLVEILHWFNHNSNGPSVTMDIYGEWMGLVLCVYFSIDEHQTAMLENFNSTISHYLVCHLETNIAGPELVLHVHCTTKEEFIWLDTEDGFLWLSYIPRGSFPDRFNQCTWIKASITSDWPGVLVQKCGLSFYHMRDNWFQQIRLYCNNEYKSQDLCNQVMASYIEKTSRAKSQLCKNDPQPENQQSNLPDFDRSCYYNSCFPSIEIPRWFHIQSDGSHMTLNRELYNGSAWIGVALCALFAVRRDVTEVYDIMDSKTSYNFICHWETNIGSVKPRHIYRPTKEDLTLSQLGGFIWLSYIPRESFPDWLSDCAYTKVSFQTNCLGLTVQKCGLRLLHQHSKVEFKKIITDCMNSLSDFSSFLNQMKIKNRNRKMRSWIESQRGENDPHHKDQSCKSNLLGFDRCLFYNPSFPPSEILEWFSHRNDERWVTIPLPSNLYNDSAWMGLVLCASFAVDVNLITHLDILYSEYTYHLAYQLETNVATASPFDGYHLTKENHKMLQQGRFIWLSYIPRGSLRNNLNQCSYIKASITTNCPGLKVEQCRLRLVYSHDGEEFKQTIGDPMKSSSDDSDLIPQLTTDNGNRYKQKDDDVGTSCRTSSSREESNFESQGGPIDPKDKGKGVLKE</sequence>
<comment type="caution">
    <text evidence="10">The sequence shown here is derived from an EMBL/GenBank/DDBJ whole genome shotgun (WGS) entry which is preliminary data.</text>
</comment>
<dbReference type="Pfam" id="PF20160">
    <property type="entry name" value="C-JID"/>
    <property type="match status" value="5"/>
</dbReference>
<dbReference type="Gene3D" id="3.40.50.10140">
    <property type="entry name" value="Toll/interleukin-1 receptor homology (TIR) domain"/>
    <property type="match status" value="1"/>
</dbReference>
<dbReference type="Pfam" id="PF23286">
    <property type="entry name" value="LRR_13"/>
    <property type="match status" value="1"/>
</dbReference>
<dbReference type="SUPFAM" id="SSF52200">
    <property type="entry name" value="Toll/Interleukin receptor TIR domain"/>
    <property type="match status" value="1"/>
</dbReference>
<feature type="domain" description="TIR" evidence="9">
    <location>
        <begin position="22"/>
        <end position="188"/>
    </location>
</feature>
<dbReference type="Proteomes" id="UP001459277">
    <property type="component" value="Unassembled WGS sequence"/>
</dbReference>
<dbReference type="PANTHER" id="PTHR11017">
    <property type="entry name" value="LEUCINE-RICH REPEAT-CONTAINING PROTEIN"/>
    <property type="match status" value="1"/>
</dbReference>
<proteinExistence type="predicted"/>
<evidence type="ECO:0000256" key="2">
    <source>
        <dbReference type="ARBA" id="ARBA00022614"/>
    </source>
</evidence>
<dbReference type="PROSITE" id="PS50104">
    <property type="entry name" value="TIR"/>
    <property type="match status" value="1"/>
</dbReference>
<dbReference type="Gene3D" id="1.10.8.430">
    <property type="entry name" value="Helical domain of apoptotic protease-activating factors"/>
    <property type="match status" value="1"/>
</dbReference>
<dbReference type="InterPro" id="IPR044974">
    <property type="entry name" value="Disease_R_plants"/>
</dbReference>
<keyword evidence="3" id="KW-0677">Repeat</keyword>
<dbReference type="EMBL" id="JAZDWU010000008">
    <property type="protein sequence ID" value="KAK9995031.1"/>
    <property type="molecule type" value="Genomic_DNA"/>
</dbReference>
<comment type="catalytic activity">
    <reaction evidence="7">
        <text>NAD(+) + H2O = ADP-D-ribose + nicotinamide + H(+)</text>
        <dbReference type="Rhea" id="RHEA:16301"/>
        <dbReference type="ChEBI" id="CHEBI:15377"/>
        <dbReference type="ChEBI" id="CHEBI:15378"/>
        <dbReference type="ChEBI" id="CHEBI:17154"/>
        <dbReference type="ChEBI" id="CHEBI:57540"/>
        <dbReference type="ChEBI" id="CHEBI:57967"/>
        <dbReference type="EC" id="3.2.2.6"/>
    </reaction>
    <physiologicalReaction direction="left-to-right" evidence="7">
        <dbReference type="Rhea" id="RHEA:16302"/>
    </physiologicalReaction>
</comment>
<gene>
    <name evidence="10" type="ORF">SO802_024734</name>
</gene>
<dbReference type="Pfam" id="PF01582">
    <property type="entry name" value="TIR"/>
    <property type="match status" value="1"/>
</dbReference>
<evidence type="ECO:0000313" key="10">
    <source>
        <dbReference type="EMBL" id="KAK9995031.1"/>
    </source>
</evidence>
<keyword evidence="11" id="KW-1185">Reference proteome</keyword>
<dbReference type="SUPFAM" id="SSF52058">
    <property type="entry name" value="L domain-like"/>
    <property type="match status" value="1"/>
</dbReference>
<dbReference type="SUPFAM" id="SSF52540">
    <property type="entry name" value="P-loop containing nucleoside triphosphate hydrolases"/>
    <property type="match status" value="1"/>
</dbReference>
<dbReference type="Gene3D" id="3.40.50.300">
    <property type="entry name" value="P-loop containing nucleotide triphosphate hydrolases"/>
    <property type="match status" value="1"/>
</dbReference>
<dbReference type="SMART" id="SM00369">
    <property type="entry name" value="LRR_TYP"/>
    <property type="match status" value="1"/>
</dbReference>
<dbReference type="Pfam" id="PF23282">
    <property type="entry name" value="WHD_ROQ1"/>
    <property type="match status" value="1"/>
</dbReference>
<evidence type="ECO:0000256" key="7">
    <source>
        <dbReference type="ARBA" id="ARBA00047304"/>
    </source>
</evidence>
<dbReference type="GO" id="GO:0006952">
    <property type="term" value="P:defense response"/>
    <property type="evidence" value="ECO:0007669"/>
    <property type="project" value="InterPro"/>
</dbReference>
<keyword evidence="6" id="KW-0520">NAD</keyword>
<evidence type="ECO:0000256" key="3">
    <source>
        <dbReference type="ARBA" id="ARBA00022737"/>
    </source>
</evidence>
<name>A0AAW2CA52_9ROSI</name>
<evidence type="ECO:0000259" key="9">
    <source>
        <dbReference type="PROSITE" id="PS50104"/>
    </source>
</evidence>
<dbReference type="GO" id="GO:0043531">
    <property type="term" value="F:ADP binding"/>
    <property type="evidence" value="ECO:0007669"/>
    <property type="project" value="InterPro"/>
</dbReference>
<dbReference type="InterPro" id="IPR003591">
    <property type="entry name" value="Leu-rich_rpt_typical-subtyp"/>
</dbReference>
<dbReference type="PROSITE" id="PS51450">
    <property type="entry name" value="LRR"/>
    <property type="match status" value="1"/>
</dbReference>
<dbReference type="PRINTS" id="PR00364">
    <property type="entry name" value="DISEASERSIST"/>
</dbReference>
<dbReference type="InterPro" id="IPR001611">
    <property type="entry name" value="Leu-rich_rpt"/>
</dbReference>
<dbReference type="GO" id="GO:0007165">
    <property type="term" value="P:signal transduction"/>
    <property type="evidence" value="ECO:0007669"/>
    <property type="project" value="InterPro"/>
</dbReference>
<dbReference type="InterPro" id="IPR002182">
    <property type="entry name" value="NB-ARC"/>
</dbReference>
<evidence type="ECO:0000256" key="8">
    <source>
        <dbReference type="SAM" id="MobiDB-lite"/>
    </source>
</evidence>
<evidence type="ECO:0000256" key="5">
    <source>
        <dbReference type="ARBA" id="ARBA00022821"/>
    </source>
</evidence>
<dbReference type="FunFam" id="3.40.50.10140:FF:000007">
    <property type="entry name" value="Disease resistance protein (TIR-NBS-LRR class)"/>
    <property type="match status" value="1"/>
</dbReference>
<dbReference type="InterPro" id="IPR058192">
    <property type="entry name" value="WHD_ROQ1-like"/>
</dbReference>
<feature type="compositionally biased region" description="Basic and acidic residues" evidence="8">
    <location>
        <begin position="2488"/>
        <end position="2499"/>
    </location>
</feature>
<feature type="region of interest" description="Disordered" evidence="8">
    <location>
        <begin position="2431"/>
        <end position="2499"/>
    </location>
</feature>
<dbReference type="InterPro" id="IPR035897">
    <property type="entry name" value="Toll_tir_struct_dom_sf"/>
</dbReference>
<accession>A0AAW2CA52</accession>
<keyword evidence="4" id="KW-0378">Hydrolase</keyword>
<protein>
    <recommendedName>
        <fullName evidence="1">ADP-ribosyl cyclase/cyclic ADP-ribose hydrolase</fullName>
        <ecNumber evidence="1">3.2.2.6</ecNumber>
    </recommendedName>
</protein>
<evidence type="ECO:0000256" key="4">
    <source>
        <dbReference type="ARBA" id="ARBA00022801"/>
    </source>
</evidence>
<evidence type="ECO:0000256" key="1">
    <source>
        <dbReference type="ARBA" id="ARBA00011982"/>
    </source>
</evidence>
<dbReference type="GO" id="GO:0061809">
    <property type="term" value="F:NAD+ nucleosidase activity, cyclic ADP-ribose generating"/>
    <property type="evidence" value="ECO:0007669"/>
    <property type="project" value="UniProtKB-EC"/>
</dbReference>
<dbReference type="PANTHER" id="PTHR11017:SF559">
    <property type="entry name" value="DISEASE RESISTANCE PROTEIN CHL1"/>
    <property type="match status" value="1"/>
</dbReference>
<dbReference type="InterPro" id="IPR042197">
    <property type="entry name" value="Apaf_helical"/>
</dbReference>
<reference evidence="10 11" key="1">
    <citation type="submission" date="2024-01" db="EMBL/GenBank/DDBJ databases">
        <title>A telomere-to-telomere, gap-free genome of sweet tea (Lithocarpus litseifolius).</title>
        <authorList>
            <person name="Zhou J."/>
        </authorList>
    </citation>
    <scope>NUCLEOTIDE SEQUENCE [LARGE SCALE GENOMIC DNA]</scope>
    <source>
        <strain evidence="10">Zhou-2022a</strain>
        <tissue evidence="10">Leaf</tissue>
    </source>
</reference>
<evidence type="ECO:0000313" key="11">
    <source>
        <dbReference type="Proteomes" id="UP001459277"/>
    </source>
</evidence>
<dbReference type="SMART" id="SM00255">
    <property type="entry name" value="TIR"/>
    <property type="match status" value="1"/>
</dbReference>
<organism evidence="10 11">
    <name type="scientific">Lithocarpus litseifolius</name>
    <dbReference type="NCBI Taxonomy" id="425828"/>
    <lineage>
        <taxon>Eukaryota</taxon>
        <taxon>Viridiplantae</taxon>
        <taxon>Streptophyta</taxon>
        <taxon>Embryophyta</taxon>
        <taxon>Tracheophyta</taxon>
        <taxon>Spermatophyta</taxon>
        <taxon>Magnoliopsida</taxon>
        <taxon>eudicotyledons</taxon>
        <taxon>Gunneridae</taxon>
        <taxon>Pentapetalae</taxon>
        <taxon>rosids</taxon>
        <taxon>fabids</taxon>
        <taxon>Fagales</taxon>
        <taxon>Fagaceae</taxon>
        <taxon>Lithocarpus</taxon>
    </lineage>
</organism>
<dbReference type="InterPro" id="IPR058546">
    <property type="entry name" value="RPS4B/Roq1-like_LRR"/>
</dbReference>
<dbReference type="EC" id="3.2.2.6" evidence="1"/>
<dbReference type="Pfam" id="PF00931">
    <property type="entry name" value="NB-ARC"/>
    <property type="match status" value="1"/>
</dbReference>
<dbReference type="InterPro" id="IPR032675">
    <property type="entry name" value="LRR_dom_sf"/>
</dbReference>
<dbReference type="InterPro" id="IPR045344">
    <property type="entry name" value="C-JID"/>
</dbReference>
<keyword evidence="2" id="KW-0433">Leucine-rich repeat</keyword>
<dbReference type="InterPro" id="IPR027417">
    <property type="entry name" value="P-loop_NTPase"/>
</dbReference>